<dbReference type="AlphaFoldDB" id="A0A9D1SIB9"/>
<evidence type="ECO:0000256" key="1">
    <source>
        <dbReference type="SAM" id="Phobius"/>
    </source>
</evidence>
<dbReference type="Proteomes" id="UP000824094">
    <property type="component" value="Unassembled WGS sequence"/>
</dbReference>
<proteinExistence type="predicted"/>
<feature type="non-terminal residue" evidence="2">
    <location>
        <position position="127"/>
    </location>
</feature>
<evidence type="ECO:0000313" key="3">
    <source>
        <dbReference type="Proteomes" id="UP000824094"/>
    </source>
</evidence>
<organism evidence="2 3">
    <name type="scientific">Candidatus Stercoripulliclostridium merdigallinarum</name>
    <dbReference type="NCBI Taxonomy" id="2840951"/>
    <lineage>
        <taxon>Bacteria</taxon>
        <taxon>Bacillati</taxon>
        <taxon>Bacillota</taxon>
        <taxon>Clostridia</taxon>
        <taxon>Eubacteriales</taxon>
        <taxon>Candidatus Stercoripulliclostridium</taxon>
    </lineage>
</organism>
<feature type="transmembrane region" description="Helical" evidence="1">
    <location>
        <begin position="7"/>
        <end position="26"/>
    </location>
</feature>
<keyword evidence="1" id="KW-0472">Membrane</keyword>
<keyword evidence="1" id="KW-1133">Transmembrane helix</keyword>
<gene>
    <name evidence="2" type="ORF">IAB05_04845</name>
</gene>
<feature type="transmembrane region" description="Helical" evidence="1">
    <location>
        <begin position="38"/>
        <end position="60"/>
    </location>
</feature>
<accession>A0A9D1SIB9</accession>
<reference evidence="2" key="1">
    <citation type="submission" date="2020-10" db="EMBL/GenBank/DDBJ databases">
        <authorList>
            <person name="Gilroy R."/>
        </authorList>
    </citation>
    <scope>NUCLEOTIDE SEQUENCE</scope>
    <source>
        <strain evidence="2">18911</strain>
    </source>
</reference>
<evidence type="ECO:0000313" key="2">
    <source>
        <dbReference type="EMBL" id="HIU60697.1"/>
    </source>
</evidence>
<keyword evidence="1" id="KW-0812">Transmembrane</keyword>
<reference evidence="2" key="2">
    <citation type="journal article" date="2021" name="PeerJ">
        <title>Extensive microbial diversity within the chicken gut microbiome revealed by metagenomics and culture.</title>
        <authorList>
            <person name="Gilroy R."/>
            <person name="Ravi A."/>
            <person name="Getino M."/>
            <person name="Pursley I."/>
            <person name="Horton D.L."/>
            <person name="Alikhan N.F."/>
            <person name="Baker D."/>
            <person name="Gharbi K."/>
            <person name="Hall N."/>
            <person name="Watson M."/>
            <person name="Adriaenssens E.M."/>
            <person name="Foster-Nyarko E."/>
            <person name="Jarju S."/>
            <person name="Secka A."/>
            <person name="Antonio M."/>
            <person name="Oren A."/>
            <person name="Chaudhuri R.R."/>
            <person name="La Ragione R."/>
            <person name="Hildebrand F."/>
            <person name="Pallen M.J."/>
        </authorList>
    </citation>
    <scope>NUCLEOTIDE SEQUENCE</scope>
    <source>
        <strain evidence="2">18911</strain>
    </source>
</reference>
<sequence length="127" mass="14186">MKSIVFGIAYLIIVVAALLLSIVGEIKGLDANAAFSSAMDAILITLTCVTIIILILTILFRQKDGNRYLSALKGEDVEKSIEYFKKAMNYHIIASVAFPATAYYISLCFKYGRHDEAIEFMKKHPKF</sequence>
<dbReference type="EMBL" id="DVNF01000143">
    <property type="protein sequence ID" value="HIU60697.1"/>
    <property type="molecule type" value="Genomic_DNA"/>
</dbReference>
<comment type="caution">
    <text evidence="2">The sequence shown here is derived from an EMBL/GenBank/DDBJ whole genome shotgun (WGS) entry which is preliminary data.</text>
</comment>
<protein>
    <submittedName>
        <fullName evidence="2">Uncharacterized protein</fullName>
    </submittedName>
</protein>
<name>A0A9D1SIB9_9FIRM</name>